<gene>
    <name evidence="5" type="ORF">ACH5RR_025196</name>
</gene>
<dbReference type="Pfam" id="PF14432">
    <property type="entry name" value="DYW_deaminase"/>
    <property type="match status" value="1"/>
</dbReference>
<dbReference type="EMBL" id="JBJUIK010000011">
    <property type="protein sequence ID" value="KAL3512479.1"/>
    <property type="molecule type" value="Genomic_DNA"/>
</dbReference>
<dbReference type="Gene3D" id="1.25.40.10">
    <property type="entry name" value="Tetratricopeptide repeat domain"/>
    <property type="match status" value="4"/>
</dbReference>
<dbReference type="InterPro" id="IPR032867">
    <property type="entry name" value="DYW_dom"/>
</dbReference>
<name>A0ABD2Z007_9GENT</name>
<evidence type="ECO:0000259" key="4">
    <source>
        <dbReference type="Pfam" id="PF14432"/>
    </source>
</evidence>
<dbReference type="Pfam" id="PF20431">
    <property type="entry name" value="E_motif"/>
    <property type="match status" value="1"/>
</dbReference>
<dbReference type="NCBIfam" id="TIGR00756">
    <property type="entry name" value="PPR"/>
    <property type="match status" value="2"/>
</dbReference>
<dbReference type="FunFam" id="1.25.40.10:FF:000031">
    <property type="entry name" value="Pentatricopeptide repeat-containing protein mitochondrial"/>
    <property type="match status" value="1"/>
</dbReference>
<dbReference type="FunFam" id="1.25.40.10:FF:000366">
    <property type="entry name" value="Pentatricopeptide (PPR) repeat-containing protein"/>
    <property type="match status" value="1"/>
</dbReference>
<comment type="similarity">
    <text evidence="1">Belongs to the PPR family. PCMP-H subfamily.</text>
</comment>
<dbReference type="PANTHER" id="PTHR47926">
    <property type="entry name" value="PENTATRICOPEPTIDE REPEAT-CONTAINING PROTEIN"/>
    <property type="match status" value="1"/>
</dbReference>
<protein>
    <recommendedName>
        <fullName evidence="4">DYW domain-containing protein</fullName>
    </recommendedName>
</protein>
<evidence type="ECO:0000256" key="3">
    <source>
        <dbReference type="PROSITE-ProRule" id="PRU00708"/>
    </source>
</evidence>
<dbReference type="InterPro" id="IPR002885">
    <property type="entry name" value="PPR_rpt"/>
</dbReference>
<dbReference type="Proteomes" id="UP001630127">
    <property type="component" value="Unassembled WGS sequence"/>
</dbReference>
<feature type="domain" description="DYW" evidence="4">
    <location>
        <begin position="510"/>
        <end position="602"/>
    </location>
</feature>
<evidence type="ECO:0000313" key="5">
    <source>
        <dbReference type="EMBL" id="KAL3512479.1"/>
    </source>
</evidence>
<evidence type="ECO:0000313" key="6">
    <source>
        <dbReference type="Proteomes" id="UP001630127"/>
    </source>
</evidence>
<evidence type="ECO:0000256" key="2">
    <source>
        <dbReference type="ARBA" id="ARBA00022737"/>
    </source>
</evidence>
<reference evidence="5 6" key="1">
    <citation type="submission" date="2024-11" db="EMBL/GenBank/DDBJ databases">
        <title>A near-complete genome assembly of Cinchona calisaya.</title>
        <authorList>
            <person name="Lian D.C."/>
            <person name="Zhao X.W."/>
            <person name="Wei L."/>
        </authorList>
    </citation>
    <scope>NUCLEOTIDE SEQUENCE [LARGE SCALE GENOMIC DNA]</scope>
    <source>
        <tissue evidence="5">Nenye</tissue>
    </source>
</reference>
<dbReference type="InterPro" id="IPR046960">
    <property type="entry name" value="PPR_At4g14850-like_plant"/>
</dbReference>
<dbReference type="PROSITE" id="PS51375">
    <property type="entry name" value="PPR"/>
    <property type="match status" value="1"/>
</dbReference>
<dbReference type="Pfam" id="PF13041">
    <property type="entry name" value="PPR_2"/>
    <property type="match status" value="2"/>
</dbReference>
<organism evidence="5 6">
    <name type="scientific">Cinchona calisaya</name>
    <dbReference type="NCBI Taxonomy" id="153742"/>
    <lineage>
        <taxon>Eukaryota</taxon>
        <taxon>Viridiplantae</taxon>
        <taxon>Streptophyta</taxon>
        <taxon>Embryophyta</taxon>
        <taxon>Tracheophyta</taxon>
        <taxon>Spermatophyta</taxon>
        <taxon>Magnoliopsida</taxon>
        <taxon>eudicotyledons</taxon>
        <taxon>Gunneridae</taxon>
        <taxon>Pentapetalae</taxon>
        <taxon>asterids</taxon>
        <taxon>lamiids</taxon>
        <taxon>Gentianales</taxon>
        <taxon>Rubiaceae</taxon>
        <taxon>Cinchonoideae</taxon>
        <taxon>Cinchoneae</taxon>
        <taxon>Cinchona</taxon>
    </lineage>
</organism>
<keyword evidence="6" id="KW-1185">Reference proteome</keyword>
<comment type="caution">
    <text evidence="5">The sequence shown here is derived from an EMBL/GenBank/DDBJ whole genome shotgun (WGS) entry which is preliminary data.</text>
</comment>
<dbReference type="Pfam" id="PF01535">
    <property type="entry name" value="PPR"/>
    <property type="match status" value="2"/>
</dbReference>
<dbReference type="InterPro" id="IPR046848">
    <property type="entry name" value="E_motif"/>
</dbReference>
<dbReference type="FunFam" id="1.25.40.10:FF:001630">
    <property type="entry name" value="Pentatricopeptide repeat-containing protein At5g43790"/>
    <property type="match status" value="1"/>
</dbReference>
<accession>A0ABD2Z007</accession>
<dbReference type="InterPro" id="IPR046849">
    <property type="entry name" value="E2_motif"/>
</dbReference>
<dbReference type="AlphaFoldDB" id="A0ABD2Z007"/>
<keyword evidence="2" id="KW-0677">Repeat</keyword>
<dbReference type="PANTHER" id="PTHR47926:SF450">
    <property type="entry name" value="DYW DOMAIN-CONTAINING PROTEIN"/>
    <property type="match status" value="1"/>
</dbReference>
<proteinExistence type="inferred from homology"/>
<dbReference type="Pfam" id="PF20430">
    <property type="entry name" value="Eplus_motif"/>
    <property type="match status" value="1"/>
</dbReference>
<feature type="repeat" description="PPR" evidence="3">
    <location>
        <begin position="295"/>
        <end position="329"/>
    </location>
</feature>
<dbReference type="InterPro" id="IPR011990">
    <property type="entry name" value="TPR-like_helical_dom_sf"/>
</dbReference>
<sequence length="602" mass="68693">MNTTSLKNYPILHLLQKCKTLDSMKQIHAQMITTGLILHTYPLSRILLVSSSITTTISYALTIFNHVKNPTIFLYNILISCLTKRGQTHEAFSLYTRIFTDQKNNLLKPNSYTYPSLFKACGAQVQFQCGKALHAHVLKFLQTAHDQFVQASLVSFYSSCGKICIARYLFDEITQPDLAAWNSILSAYARCFSVNFDANANSFHDSMKLLVEVLHLFGQMQKKSLVRPNEVTLVALISACADLGAISQGMWAHAYVVKKKLRLNGFLGSALITLYVNCGYLDFAYQLFDELPERDTFCYNAMIRGLAVHGHGQEALDLFEKMRLEELVPDDVTVLVILCACSHMGLVDQGCKFFHSMQRDFGIEPKLEHYGCLVDILGRAGRVEEAEETIHAMLMKPTAVLWRSLLGAARVHGNLKVGEIALKHLIQLEPEASGNYVLLSNIYASMNRWDEMKDVRKLMKEHDINKIPGTSILEIDGVMHEFSSGDKEHPKAKEIYLKLDDINTRLKEHGYMPRTREVLFDIEEEEKEGHLLYHSERLAIAFALIECRFDSPIRIIKNLRVCGDCHDSTKLISRIYEREIIIRDRTRFHHFKDGNCSCFDYW</sequence>
<evidence type="ECO:0000256" key="1">
    <source>
        <dbReference type="ARBA" id="ARBA00006643"/>
    </source>
</evidence>